<sequence>MLTLQTQNFRKQPADFAMREGHQGKFTSNNQLEHGKWIDKGFDPSNLALLSVCL</sequence>
<dbReference type="AlphaFoldDB" id="A0A540MD08"/>
<evidence type="ECO:0000313" key="2">
    <source>
        <dbReference type="EMBL" id="TQD96633.1"/>
    </source>
</evidence>
<evidence type="ECO:0000256" key="1">
    <source>
        <dbReference type="SAM" id="MobiDB-lite"/>
    </source>
</evidence>
<dbReference type="Proteomes" id="UP000315295">
    <property type="component" value="Unassembled WGS sequence"/>
</dbReference>
<organism evidence="2 3">
    <name type="scientific">Malus baccata</name>
    <name type="common">Siberian crab apple</name>
    <name type="synonym">Pyrus baccata</name>
    <dbReference type="NCBI Taxonomy" id="106549"/>
    <lineage>
        <taxon>Eukaryota</taxon>
        <taxon>Viridiplantae</taxon>
        <taxon>Streptophyta</taxon>
        <taxon>Embryophyta</taxon>
        <taxon>Tracheophyta</taxon>
        <taxon>Spermatophyta</taxon>
        <taxon>Magnoliopsida</taxon>
        <taxon>eudicotyledons</taxon>
        <taxon>Gunneridae</taxon>
        <taxon>Pentapetalae</taxon>
        <taxon>rosids</taxon>
        <taxon>fabids</taxon>
        <taxon>Rosales</taxon>
        <taxon>Rosaceae</taxon>
        <taxon>Amygdaloideae</taxon>
        <taxon>Maleae</taxon>
        <taxon>Malus</taxon>
    </lineage>
</organism>
<gene>
    <name evidence="2" type="ORF">C1H46_017794</name>
</gene>
<reference evidence="2 3" key="1">
    <citation type="journal article" date="2019" name="G3 (Bethesda)">
        <title>Sequencing of a Wild Apple (Malus baccata) Genome Unravels the Differences Between Cultivated and Wild Apple Species Regarding Disease Resistance and Cold Tolerance.</title>
        <authorList>
            <person name="Chen X."/>
        </authorList>
    </citation>
    <scope>NUCLEOTIDE SEQUENCE [LARGE SCALE GENOMIC DNA]</scope>
    <source>
        <strain evidence="3">cv. Shandingzi</strain>
        <tissue evidence="2">Leaves</tissue>
    </source>
</reference>
<comment type="caution">
    <text evidence="2">The sequence shown here is derived from an EMBL/GenBank/DDBJ whole genome shotgun (WGS) entry which is preliminary data.</text>
</comment>
<feature type="compositionally biased region" description="Polar residues" evidence="1">
    <location>
        <begin position="1"/>
        <end position="10"/>
    </location>
</feature>
<accession>A0A540MD08</accession>
<evidence type="ECO:0000313" key="3">
    <source>
        <dbReference type="Proteomes" id="UP000315295"/>
    </source>
</evidence>
<dbReference type="EMBL" id="VIEB01000289">
    <property type="protein sequence ID" value="TQD96633.1"/>
    <property type="molecule type" value="Genomic_DNA"/>
</dbReference>
<keyword evidence="3" id="KW-1185">Reference proteome</keyword>
<feature type="region of interest" description="Disordered" evidence="1">
    <location>
        <begin position="1"/>
        <end position="21"/>
    </location>
</feature>
<proteinExistence type="predicted"/>
<protein>
    <submittedName>
        <fullName evidence="2">Uncharacterized protein</fullName>
    </submittedName>
</protein>
<name>A0A540MD08_MALBA</name>